<dbReference type="Proteomes" id="UP001221898">
    <property type="component" value="Unassembled WGS sequence"/>
</dbReference>
<dbReference type="Pfam" id="PF08311">
    <property type="entry name" value="Mad3_BUB1_I"/>
    <property type="match status" value="1"/>
</dbReference>
<reference evidence="2" key="1">
    <citation type="journal article" date="2023" name="Science">
        <title>Genome structures resolve the early diversification of teleost fishes.</title>
        <authorList>
            <person name="Parey E."/>
            <person name="Louis A."/>
            <person name="Montfort J."/>
            <person name="Bouchez O."/>
            <person name="Roques C."/>
            <person name="Iampietro C."/>
            <person name="Lluch J."/>
            <person name="Castinel A."/>
            <person name="Donnadieu C."/>
            <person name="Desvignes T."/>
            <person name="Floi Bucao C."/>
            <person name="Jouanno E."/>
            <person name="Wen M."/>
            <person name="Mejri S."/>
            <person name="Dirks R."/>
            <person name="Jansen H."/>
            <person name="Henkel C."/>
            <person name="Chen W.J."/>
            <person name="Zahm M."/>
            <person name="Cabau C."/>
            <person name="Klopp C."/>
            <person name="Thompson A.W."/>
            <person name="Robinson-Rechavi M."/>
            <person name="Braasch I."/>
            <person name="Lecointre G."/>
            <person name="Bobe J."/>
            <person name="Postlethwait J.H."/>
            <person name="Berthelot C."/>
            <person name="Roest Crollius H."/>
            <person name="Guiguen Y."/>
        </authorList>
    </citation>
    <scope>NUCLEOTIDE SEQUENCE</scope>
    <source>
        <strain evidence="2">NC1722</strain>
    </source>
</reference>
<dbReference type="InterPro" id="IPR013212">
    <property type="entry name" value="Mad3/Bub1_I"/>
</dbReference>
<feature type="non-terminal residue" evidence="2">
    <location>
        <position position="271"/>
    </location>
</feature>
<accession>A0AAD7TCV8</accession>
<dbReference type="GO" id="GO:0005634">
    <property type="term" value="C:nucleus"/>
    <property type="evidence" value="ECO:0007669"/>
    <property type="project" value="TreeGrafter"/>
</dbReference>
<sequence>MDIRTSLETFEARLSSDTGDDPLEQWDRYVGFVEKKLSPEEKHVISVVLERLVQTFLQQNRYYNDARYINYCIRCASYYTEPINLYSYIYEKGIGIRAAALYIAWAEQFEKQGLLPQADTVYQRAMENQAEPGELVLQQYRLFQARTSQSPIVAAEAGRSPLQNSQLINQKGRPRETIPQQCKDPEDLEQFPVDKTIRIISRSENSLPNQPKQGPTGSLQFVSMYCVDDLVCKGSELCFEELRSYRYFEKVKQQEELRKWGMYQPPLPQHC</sequence>
<protein>
    <recommendedName>
        <fullName evidence="1">BUB1 N-terminal domain-containing protein</fullName>
    </recommendedName>
</protein>
<dbReference type="AlphaFoldDB" id="A0AAD7TCV8"/>
<comment type="caution">
    <text evidence="2">The sequence shown here is derived from an EMBL/GenBank/DDBJ whole genome shotgun (WGS) entry which is preliminary data.</text>
</comment>
<dbReference type="SMART" id="SM00777">
    <property type="entry name" value="Mad3_BUB1_I"/>
    <property type="match status" value="1"/>
</dbReference>
<gene>
    <name evidence="2" type="ORF">AAFF_G00140210</name>
</gene>
<evidence type="ECO:0000259" key="1">
    <source>
        <dbReference type="PROSITE" id="PS51489"/>
    </source>
</evidence>
<dbReference type="PANTHER" id="PTHR14030">
    <property type="entry name" value="MITOTIC CHECKPOINT SERINE/THREONINE-PROTEIN KINASE BUB1"/>
    <property type="match status" value="1"/>
</dbReference>
<dbReference type="GO" id="GO:0004672">
    <property type="term" value="F:protein kinase activity"/>
    <property type="evidence" value="ECO:0007669"/>
    <property type="project" value="TreeGrafter"/>
</dbReference>
<dbReference type="PANTHER" id="PTHR14030:SF26">
    <property type="entry name" value="MITOTIC CHECKPOINT SERINE_THREONINE-PROTEIN KINASE BUB1"/>
    <property type="match status" value="1"/>
</dbReference>
<feature type="domain" description="BUB1 N-terminal" evidence="1">
    <location>
        <begin position="10"/>
        <end position="169"/>
    </location>
</feature>
<organism evidence="2 3">
    <name type="scientific">Aldrovandia affinis</name>
    <dbReference type="NCBI Taxonomy" id="143900"/>
    <lineage>
        <taxon>Eukaryota</taxon>
        <taxon>Metazoa</taxon>
        <taxon>Chordata</taxon>
        <taxon>Craniata</taxon>
        <taxon>Vertebrata</taxon>
        <taxon>Euteleostomi</taxon>
        <taxon>Actinopterygii</taxon>
        <taxon>Neopterygii</taxon>
        <taxon>Teleostei</taxon>
        <taxon>Notacanthiformes</taxon>
        <taxon>Halosauridae</taxon>
        <taxon>Aldrovandia</taxon>
    </lineage>
</organism>
<keyword evidence="3" id="KW-1185">Reference proteome</keyword>
<evidence type="ECO:0000313" key="2">
    <source>
        <dbReference type="EMBL" id="KAJ8418312.1"/>
    </source>
</evidence>
<dbReference type="Gene3D" id="1.25.40.430">
    <property type="match status" value="1"/>
</dbReference>
<dbReference type="GO" id="GO:0051754">
    <property type="term" value="P:meiotic sister chromatid cohesion, centromeric"/>
    <property type="evidence" value="ECO:0007669"/>
    <property type="project" value="TreeGrafter"/>
</dbReference>
<dbReference type="InterPro" id="IPR015661">
    <property type="entry name" value="Bub1/Mad3"/>
</dbReference>
<dbReference type="PROSITE" id="PS51489">
    <property type="entry name" value="BUB1_N"/>
    <property type="match status" value="1"/>
</dbReference>
<proteinExistence type="predicted"/>
<name>A0AAD7TCV8_9TELE</name>
<dbReference type="GO" id="GO:0007094">
    <property type="term" value="P:mitotic spindle assembly checkpoint signaling"/>
    <property type="evidence" value="ECO:0007669"/>
    <property type="project" value="InterPro"/>
</dbReference>
<dbReference type="EMBL" id="JAINUG010000002">
    <property type="protein sequence ID" value="KAJ8418312.1"/>
    <property type="molecule type" value="Genomic_DNA"/>
</dbReference>
<evidence type="ECO:0000313" key="3">
    <source>
        <dbReference type="Proteomes" id="UP001221898"/>
    </source>
</evidence>